<gene>
    <name evidence="1" type="ORF">SAMN05443668_10827</name>
</gene>
<keyword evidence="2" id="KW-1185">Reference proteome</keyword>
<evidence type="ECO:0000313" key="2">
    <source>
        <dbReference type="Proteomes" id="UP000184440"/>
    </source>
</evidence>
<evidence type="ECO:0000313" key="1">
    <source>
        <dbReference type="EMBL" id="SHN41939.1"/>
    </source>
</evidence>
<accession>A0A1M7R731</accession>
<dbReference type="STRING" id="134849.SAMN05443668_10827"/>
<reference evidence="1 2" key="1">
    <citation type="submission" date="2016-11" db="EMBL/GenBank/DDBJ databases">
        <authorList>
            <person name="Jaros S."/>
            <person name="Januszkiewicz K."/>
            <person name="Wedrychowicz H."/>
        </authorList>
    </citation>
    <scope>NUCLEOTIDE SEQUENCE [LARGE SCALE GENOMIC DNA]</scope>
    <source>
        <strain evidence="1 2">DSM 46144</strain>
    </source>
</reference>
<name>A0A1M7R731_9ACTN</name>
<dbReference type="EMBL" id="FRCS01000008">
    <property type="protein sequence ID" value="SHN41939.1"/>
    <property type="molecule type" value="Genomic_DNA"/>
</dbReference>
<dbReference type="AlphaFoldDB" id="A0A1M7R731"/>
<proteinExistence type="predicted"/>
<protein>
    <submittedName>
        <fullName evidence="1">Transcriptional regulator, AbiEi antitoxin, Type IV TA system</fullName>
    </submittedName>
</protein>
<sequence>MAWEELLRRQQGAVSRGQLIGRGFSRGDIAAHLAAGRWRCPIPGIYVTFTGPLPVLTRYWVALLHAGTGAVLSHTTAGAIWRLLPDRGEPVIHLTIPRPRNVRSRRGLVVHRTRIQVVPVGSPPCTGVARTAIDVCVEATDPAGVAAVLGRVAQQYHSVLEEVRELALGYPTMPRRAEFLAVLDDVSGGAHSALEWHYLVDVERAHGLPSGTRQRPVGGTRQDVHLDEYRTTIELDGRVVHQRVPAAWRDMIRDNAAARRGETTLRYGWQDVRWRPCAIAAEVAAILRARGWTGAPTACGPGCPLGPLEWTRSG</sequence>
<organism evidence="1 2">
    <name type="scientific">Cryptosporangium aurantiacum</name>
    <dbReference type="NCBI Taxonomy" id="134849"/>
    <lineage>
        <taxon>Bacteria</taxon>
        <taxon>Bacillati</taxon>
        <taxon>Actinomycetota</taxon>
        <taxon>Actinomycetes</taxon>
        <taxon>Cryptosporangiales</taxon>
        <taxon>Cryptosporangiaceae</taxon>
        <taxon>Cryptosporangium</taxon>
    </lineage>
</organism>
<dbReference type="Proteomes" id="UP000184440">
    <property type="component" value="Unassembled WGS sequence"/>
</dbReference>